<accession>A0A3P7KCP5</accession>
<gene>
    <name evidence="1" type="ORF">SVUK_LOCUS21045</name>
</gene>
<proteinExistence type="predicted"/>
<evidence type="ECO:0000313" key="2">
    <source>
        <dbReference type="Proteomes" id="UP000270094"/>
    </source>
</evidence>
<reference evidence="1 2" key="1">
    <citation type="submission" date="2018-11" db="EMBL/GenBank/DDBJ databases">
        <authorList>
            <consortium name="Pathogen Informatics"/>
        </authorList>
    </citation>
    <scope>NUCLEOTIDE SEQUENCE [LARGE SCALE GENOMIC DNA]</scope>
</reference>
<organism evidence="1 2">
    <name type="scientific">Strongylus vulgaris</name>
    <name type="common">Blood worm</name>
    <dbReference type="NCBI Taxonomy" id="40348"/>
    <lineage>
        <taxon>Eukaryota</taxon>
        <taxon>Metazoa</taxon>
        <taxon>Ecdysozoa</taxon>
        <taxon>Nematoda</taxon>
        <taxon>Chromadorea</taxon>
        <taxon>Rhabditida</taxon>
        <taxon>Rhabditina</taxon>
        <taxon>Rhabditomorpha</taxon>
        <taxon>Strongyloidea</taxon>
        <taxon>Strongylidae</taxon>
        <taxon>Strongylus</taxon>
    </lineage>
</organism>
<keyword evidence="2" id="KW-1185">Reference proteome</keyword>
<protein>
    <recommendedName>
        <fullName evidence="3">Protein Wnt</fullName>
    </recommendedName>
</protein>
<feature type="non-terminal residue" evidence="1">
    <location>
        <position position="117"/>
    </location>
</feature>
<name>A0A3P7KCP5_STRVU</name>
<feature type="non-terminal residue" evidence="1">
    <location>
        <position position="1"/>
    </location>
</feature>
<sequence>CAHDGVPGWEYGGCSFSVQHGITASRKLLTKTPVIRTPLRNVEKHNLKAGRLVCPFFLVSQSNHVYAMNFRQLRRPLLRPASVTAFLDHTTSGRVCAWRNQTHAQGDCGRLCCGKGF</sequence>
<dbReference type="EMBL" id="UYYB01149484">
    <property type="protein sequence ID" value="VDM86047.1"/>
    <property type="molecule type" value="Genomic_DNA"/>
</dbReference>
<dbReference type="Proteomes" id="UP000270094">
    <property type="component" value="Unassembled WGS sequence"/>
</dbReference>
<dbReference type="AlphaFoldDB" id="A0A3P7KCP5"/>
<evidence type="ECO:0008006" key="3">
    <source>
        <dbReference type="Google" id="ProtNLM"/>
    </source>
</evidence>
<evidence type="ECO:0000313" key="1">
    <source>
        <dbReference type="EMBL" id="VDM86047.1"/>
    </source>
</evidence>
<dbReference type="OrthoDB" id="5945655at2759"/>